<dbReference type="PANTHER" id="PTHR33452:SF1">
    <property type="entry name" value="INNER MEMBRANE PROTEIN YPHA-RELATED"/>
    <property type="match status" value="1"/>
</dbReference>
<feature type="signal peptide" evidence="6">
    <location>
        <begin position="1"/>
        <end position="19"/>
    </location>
</feature>
<evidence type="ECO:0000256" key="1">
    <source>
        <dbReference type="ARBA" id="ARBA00004651"/>
    </source>
</evidence>
<dbReference type="InterPro" id="IPR032808">
    <property type="entry name" value="DoxX"/>
</dbReference>
<evidence type="ECO:0000256" key="3">
    <source>
        <dbReference type="ARBA" id="ARBA00022692"/>
    </source>
</evidence>
<dbReference type="PANTHER" id="PTHR33452">
    <property type="entry name" value="OXIDOREDUCTASE CATD-RELATED"/>
    <property type="match status" value="1"/>
</dbReference>
<protein>
    <recommendedName>
        <fullName evidence="8">DoxX family protein</fullName>
    </recommendedName>
</protein>
<keyword evidence="5" id="KW-0472">Membrane</keyword>
<dbReference type="EMBL" id="HBGY01015621">
    <property type="protein sequence ID" value="CAD9580454.1"/>
    <property type="molecule type" value="Transcribed_RNA"/>
</dbReference>
<evidence type="ECO:0000256" key="6">
    <source>
        <dbReference type="SAM" id="SignalP"/>
    </source>
</evidence>
<gene>
    <name evidence="7" type="ORF">LDAN0321_LOCUS10131</name>
</gene>
<evidence type="ECO:0008006" key="8">
    <source>
        <dbReference type="Google" id="ProtNLM"/>
    </source>
</evidence>
<evidence type="ECO:0000313" key="7">
    <source>
        <dbReference type="EMBL" id="CAD9580454.1"/>
    </source>
</evidence>
<keyword evidence="4" id="KW-1133">Transmembrane helix</keyword>
<keyword evidence="6" id="KW-0732">Signal</keyword>
<sequence length="224" mass="24658">MRVISTILPLFLAISSVNAFVSPRRGVGRRTGFVSVKMSGNEGEQKKETTWDRITGPKLFKTVTNWSGIHSVPLVPLRILTGALMVHHGSEGGIGPANFGTPEFQGFVDYIVKPYFSFLPGSPETWSAIHDYVEFYGGALFAIGLLTRPAALSLMLTMFCAVYFHLASGGAQGFPLGHVPNYSYDFEEPLMYSLIFLTFWFNGAGPLSVDSIIYDKISREDNSE</sequence>
<evidence type="ECO:0000256" key="2">
    <source>
        <dbReference type="ARBA" id="ARBA00022475"/>
    </source>
</evidence>
<dbReference type="InterPro" id="IPR051907">
    <property type="entry name" value="DoxX-like_oxidoreductase"/>
</dbReference>
<evidence type="ECO:0000256" key="4">
    <source>
        <dbReference type="ARBA" id="ARBA00022989"/>
    </source>
</evidence>
<keyword evidence="3" id="KW-0812">Transmembrane</keyword>
<proteinExistence type="predicted"/>
<comment type="subcellular location">
    <subcellularLocation>
        <location evidence="1">Cell membrane</location>
        <topology evidence="1">Multi-pass membrane protein</topology>
    </subcellularLocation>
</comment>
<dbReference type="AlphaFoldDB" id="A0A7S2P5T8"/>
<organism evidence="7">
    <name type="scientific">Leptocylindrus danicus</name>
    <dbReference type="NCBI Taxonomy" id="163516"/>
    <lineage>
        <taxon>Eukaryota</taxon>
        <taxon>Sar</taxon>
        <taxon>Stramenopiles</taxon>
        <taxon>Ochrophyta</taxon>
        <taxon>Bacillariophyta</taxon>
        <taxon>Coscinodiscophyceae</taxon>
        <taxon>Chaetocerotophycidae</taxon>
        <taxon>Leptocylindrales</taxon>
        <taxon>Leptocylindraceae</taxon>
        <taxon>Leptocylindrus</taxon>
    </lineage>
</organism>
<keyword evidence="2" id="KW-1003">Cell membrane</keyword>
<evidence type="ECO:0000256" key="5">
    <source>
        <dbReference type="ARBA" id="ARBA00023136"/>
    </source>
</evidence>
<reference evidence="7" key="1">
    <citation type="submission" date="2021-01" db="EMBL/GenBank/DDBJ databases">
        <authorList>
            <person name="Corre E."/>
            <person name="Pelletier E."/>
            <person name="Niang G."/>
            <person name="Scheremetjew M."/>
            <person name="Finn R."/>
            <person name="Kale V."/>
            <person name="Holt S."/>
            <person name="Cochrane G."/>
            <person name="Meng A."/>
            <person name="Brown T."/>
            <person name="Cohen L."/>
        </authorList>
    </citation>
    <scope>NUCLEOTIDE SEQUENCE</scope>
    <source>
        <strain evidence="7">B650</strain>
    </source>
</reference>
<dbReference type="GO" id="GO:0005886">
    <property type="term" value="C:plasma membrane"/>
    <property type="evidence" value="ECO:0007669"/>
    <property type="project" value="UniProtKB-SubCell"/>
</dbReference>
<name>A0A7S2P5T8_9STRA</name>
<feature type="chain" id="PRO_5031125765" description="DoxX family protein" evidence="6">
    <location>
        <begin position="20"/>
        <end position="224"/>
    </location>
</feature>
<dbReference type="Pfam" id="PF07681">
    <property type="entry name" value="DoxX"/>
    <property type="match status" value="1"/>
</dbReference>
<accession>A0A7S2P5T8</accession>